<dbReference type="PROSITE" id="PS50887">
    <property type="entry name" value="GGDEF"/>
    <property type="match status" value="1"/>
</dbReference>
<dbReference type="CDD" id="cd00130">
    <property type="entry name" value="PAS"/>
    <property type="match status" value="1"/>
</dbReference>
<dbReference type="EMBL" id="JARMAB010000021">
    <property type="protein sequence ID" value="MED1204257.1"/>
    <property type="molecule type" value="Genomic_DNA"/>
</dbReference>
<evidence type="ECO:0000259" key="2">
    <source>
        <dbReference type="PROSITE" id="PS50883"/>
    </source>
</evidence>
<feature type="domain" description="PAS" evidence="1">
    <location>
        <begin position="139"/>
        <end position="202"/>
    </location>
</feature>
<dbReference type="Gene3D" id="3.30.70.270">
    <property type="match status" value="1"/>
</dbReference>
<dbReference type="SMART" id="SM00052">
    <property type="entry name" value="EAL"/>
    <property type="match status" value="1"/>
</dbReference>
<dbReference type="Pfam" id="PF00563">
    <property type="entry name" value="EAL"/>
    <property type="match status" value="1"/>
</dbReference>
<dbReference type="SMART" id="SM00267">
    <property type="entry name" value="GGDEF"/>
    <property type="match status" value="1"/>
</dbReference>
<organism evidence="4 5">
    <name type="scientific">Heyndrickxia acidicola</name>
    <dbReference type="NCBI Taxonomy" id="209389"/>
    <lineage>
        <taxon>Bacteria</taxon>
        <taxon>Bacillati</taxon>
        <taxon>Bacillota</taxon>
        <taxon>Bacilli</taxon>
        <taxon>Bacillales</taxon>
        <taxon>Bacillaceae</taxon>
        <taxon>Heyndrickxia</taxon>
    </lineage>
</organism>
<dbReference type="InterPro" id="IPR001633">
    <property type="entry name" value="EAL_dom"/>
</dbReference>
<dbReference type="CDD" id="cd01948">
    <property type="entry name" value="EAL"/>
    <property type="match status" value="1"/>
</dbReference>
<evidence type="ECO:0000313" key="4">
    <source>
        <dbReference type="EMBL" id="MED1204257.1"/>
    </source>
</evidence>
<dbReference type="RefSeq" id="WP_232317551.1">
    <property type="nucleotide sequence ID" value="NZ_JARMAB010000021.1"/>
</dbReference>
<feature type="domain" description="GGDEF" evidence="3">
    <location>
        <begin position="288"/>
        <end position="420"/>
    </location>
</feature>
<reference evidence="4 5" key="1">
    <citation type="submission" date="2023-03" db="EMBL/GenBank/DDBJ databases">
        <title>Bacillus Genome Sequencing.</title>
        <authorList>
            <person name="Dunlap C."/>
        </authorList>
    </citation>
    <scope>NUCLEOTIDE SEQUENCE [LARGE SCALE GENOMIC DNA]</scope>
    <source>
        <strain evidence="4 5">B-23453</strain>
    </source>
</reference>
<dbReference type="PROSITE" id="PS50112">
    <property type="entry name" value="PAS"/>
    <property type="match status" value="1"/>
</dbReference>
<dbReference type="InterPro" id="IPR052155">
    <property type="entry name" value="Biofilm_reg_signaling"/>
</dbReference>
<protein>
    <submittedName>
        <fullName evidence="4">EAL domain-containing protein</fullName>
    </submittedName>
</protein>
<dbReference type="CDD" id="cd01949">
    <property type="entry name" value="GGDEF"/>
    <property type="match status" value="1"/>
</dbReference>
<dbReference type="InterPro" id="IPR000160">
    <property type="entry name" value="GGDEF_dom"/>
</dbReference>
<dbReference type="Pfam" id="PF13426">
    <property type="entry name" value="PAS_9"/>
    <property type="match status" value="1"/>
</dbReference>
<dbReference type="PANTHER" id="PTHR44757">
    <property type="entry name" value="DIGUANYLATE CYCLASE DGCP"/>
    <property type="match status" value="1"/>
</dbReference>
<name>A0ABU6MM09_9BACI</name>
<dbReference type="InterPro" id="IPR043128">
    <property type="entry name" value="Rev_trsase/Diguanyl_cyclase"/>
</dbReference>
<accession>A0ABU6MM09</accession>
<dbReference type="PANTHER" id="PTHR44757:SF2">
    <property type="entry name" value="BIOFILM ARCHITECTURE MAINTENANCE PROTEIN MBAA"/>
    <property type="match status" value="1"/>
</dbReference>
<keyword evidence="5" id="KW-1185">Reference proteome</keyword>
<dbReference type="InterPro" id="IPR000014">
    <property type="entry name" value="PAS"/>
</dbReference>
<evidence type="ECO:0000259" key="3">
    <source>
        <dbReference type="PROSITE" id="PS50887"/>
    </source>
</evidence>
<proteinExistence type="predicted"/>
<sequence>MNQIKNAMPAVYKRHPIPFNKERAEFIYIVGVEPGPTFRLLFANEDGLGIGNINMGNAGKLIEELVNAEDFQAVYSSFQKVVDTKRPFWVKETVQRNNQIQSYETHLEGMKDNEGNIQCIISITREVSSLIEEFSRHPLFESNSDGVISIHEDGSIIEANNAMGKLLGIPENELENISIYSLFEQEKTLKLKNLLDAAFKGINQEPFCHLILSPFGNEVKAQLKLVPFYTGDQVTSVYIVVRDITENTKNLQTIEYMAYHDYLTGLGNRRSLMEDLTGLVEKSGGDQVNFAVLYMDIDRFKYFNDTFGHQAGDELLRQIAKRLKGLFLKETHLYRQGGDEFVIVLKDSDRKKVCTIAQKLLVIFHEPFMINEQDYYITPSIGISMYPSDGKDAESLIKNADSALYRVKQKGRGHFQFYRSDMNEAFPSYILMESHLRKAIEKNEFTIHYQPQVNLNTGRTTSFEALLRWNNRKFGNVPPAQFIPLAEETGLIISIGEWVIETVCRQISEWHLKGYKDIRVAVNISPKQFQQPSLPVTICEALQKYGLQPSSLEIEITEGAMEDTRVTLTMLQRLKEIGVIISVDDFGTGYSSLNYLKQFPIDILKIDQSFVKEIQVNEKDAAITKTIIHLAHNLGMEVVAEGVEEKGQVQFLLSARCQKAQGFYFSKPVTAEEIEKKLECV</sequence>
<dbReference type="SUPFAM" id="SSF55785">
    <property type="entry name" value="PYP-like sensor domain (PAS domain)"/>
    <property type="match status" value="1"/>
</dbReference>
<dbReference type="SUPFAM" id="SSF55073">
    <property type="entry name" value="Nucleotide cyclase"/>
    <property type="match status" value="1"/>
</dbReference>
<dbReference type="InterPro" id="IPR029787">
    <property type="entry name" value="Nucleotide_cyclase"/>
</dbReference>
<evidence type="ECO:0000313" key="5">
    <source>
        <dbReference type="Proteomes" id="UP001341444"/>
    </source>
</evidence>
<dbReference type="SUPFAM" id="SSF141868">
    <property type="entry name" value="EAL domain-like"/>
    <property type="match status" value="1"/>
</dbReference>
<dbReference type="Pfam" id="PF00990">
    <property type="entry name" value="GGDEF"/>
    <property type="match status" value="1"/>
</dbReference>
<dbReference type="SMART" id="SM00091">
    <property type="entry name" value="PAS"/>
    <property type="match status" value="1"/>
</dbReference>
<dbReference type="Gene3D" id="3.30.450.20">
    <property type="entry name" value="PAS domain"/>
    <property type="match status" value="1"/>
</dbReference>
<dbReference type="InterPro" id="IPR035965">
    <property type="entry name" value="PAS-like_dom_sf"/>
</dbReference>
<dbReference type="InterPro" id="IPR035919">
    <property type="entry name" value="EAL_sf"/>
</dbReference>
<dbReference type="Proteomes" id="UP001341444">
    <property type="component" value="Unassembled WGS sequence"/>
</dbReference>
<gene>
    <name evidence="4" type="ORF">P4T90_14510</name>
</gene>
<dbReference type="NCBIfam" id="TIGR00229">
    <property type="entry name" value="sensory_box"/>
    <property type="match status" value="1"/>
</dbReference>
<evidence type="ECO:0000259" key="1">
    <source>
        <dbReference type="PROSITE" id="PS50112"/>
    </source>
</evidence>
<dbReference type="NCBIfam" id="TIGR00254">
    <property type="entry name" value="GGDEF"/>
    <property type="match status" value="1"/>
</dbReference>
<dbReference type="Gene3D" id="3.20.20.450">
    <property type="entry name" value="EAL domain"/>
    <property type="match status" value="1"/>
</dbReference>
<dbReference type="PROSITE" id="PS50883">
    <property type="entry name" value="EAL"/>
    <property type="match status" value="1"/>
</dbReference>
<comment type="caution">
    <text evidence="4">The sequence shown here is derived from an EMBL/GenBank/DDBJ whole genome shotgun (WGS) entry which is preliminary data.</text>
</comment>
<feature type="domain" description="EAL" evidence="2">
    <location>
        <begin position="429"/>
        <end position="681"/>
    </location>
</feature>